<evidence type="ECO:0000313" key="13">
    <source>
        <dbReference type="Proteomes" id="UP001519887"/>
    </source>
</evidence>
<feature type="region of interest" description="Disordered" evidence="9">
    <location>
        <begin position="127"/>
        <end position="153"/>
    </location>
</feature>
<evidence type="ECO:0000259" key="11">
    <source>
        <dbReference type="PROSITE" id="PS50110"/>
    </source>
</evidence>
<dbReference type="PROSITE" id="PS01124">
    <property type="entry name" value="HTH_ARAC_FAMILY_2"/>
    <property type="match status" value="1"/>
</dbReference>
<evidence type="ECO:0000256" key="6">
    <source>
        <dbReference type="ARBA" id="ARBA00023125"/>
    </source>
</evidence>
<dbReference type="PANTHER" id="PTHR42713">
    <property type="entry name" value="HISTIDINE KINASE-RELATED"/>
    <property type="match status" value="1"/>
</dbReference>
<keyword evidence="13" id="KW-1185">Reference proteome</keyword>
<dbReference type="CDD" id="cd17536">
    <property type="entry name" value="REC_YesN-like"/>
    <property type="match status" value="1"/>
</dbReference>
<reference evidence="12 13" key="1">
    <citation type="submission" date="2021-07" db="EMBL/GenBank/DDBJ databases">
        <title>Paenibacillus radiodurans sp. nov., isolated from the southeastern edge of Tengger Desert.</title>
        <authorList>
            <person name="Zhang G."/>
        </authorList>
    </citation>
    <scope>NUCLEOTIDE SEQUENCE [LARGE SCALE GENOMIC DNA]</scope>
    <source>
        <strain evidence="12 13">CCM 7311</strain>
    </source>
</reference>
<keyword evidence="6" id="KW-0238">DNA-binding</keyword>
<comment type="subcellular location">
    <subcellularLocation>
        <location evidence="1">Cytoplasm</location>
    </subcellularLocation>
</comment>
<dbReference type="Gene3D" id="1.10.10.60">
    <property type="entry name" value="Homeodomain-like"/>
    <property type="match status" value="2"/>
</dbReference>
<keyword evidence="2" id="KW-0963">Cytoplasm</keyword>
<dbReference type="PROSITE" id="PS50110">
    <property type="entry name" value="RESPONSE_REGULATORY"/>
    <property type="match status" value="1"/>
</dbReference>
<proteinExistence type="predicted"/>
<comment type="caution">
    <text evidence="12">The sequence shown here is derived from an EMBL/GenBank/DDBJ whole genome shotgun (WGS) entry which is preliminary data.</text>
</comment>
<evidence type="ECO:0000256" key="8">
    <source>
        <dbReference type="PROSITE-ProRule" id="PRU00169"/>
    </source>
</evidence>
<dbReference type="InterPro" id="IPR009057">
    <property type="entry name" value="Homeodomain-like_sf"/>
</dbReference>
<dbReference type="Pfam" id="PF00072">
    <property type="entry name" value="Response_reg"/>
    <property type="match status" value="1"/>
</dbReference>
<dbReference type="InterPro" id="IPR001789">
    <property type="entry name" value="Sig_transdc_resp-reg_receiver"/>
</dbReference>
<keyword evidence="3 8" id="KW-0597">Phosphoprotein</keyword>
<keyword evidence="4" id="KW-0902">Two-component regulatory system</keyword>
<dbReference type="InterPro" id="IPR011006">
    <property type="entry name" value="CheY-like_superfamily"/>
</dbReference>
<name>A0ABS7C8S2_9BACL</name>
<evidence type="ECO:0000256" key="9">
    <source>
        <dbReference type="SAM" id="MobiDB-lite"/>
    </source>
</evidence>
<keyword evidence="5" id="KW-0805">Transcription regulation</keyword>
<dbReference type="Pfam" id="PF12833">
    <property type="entry name" value="HTH_18"/>
    <property type="match status" value="1"/>
</dbReference>
<sequence>MNGKVFLVDDERHITRNLEKVIPWETLGLKIAGTARNGVEALKQLQAEPVDLVLCDIRMPVMDGLELIRHIREQGMNCDIIMLSGYQDFAYTRTAMQFGVKDYVLKPIPYDELTEVIARVMAGQRSKRLQEKEEEQGQGSEAAGSSDKRKQTQRLMTEARAYMDLHLFRDLSVEEAATHAGLSCSHFSLLFKQTYGETFIEYVTRQRMEKAKSMLVHSPKSVAQIAKEVGYAERRYFTKVFMRYTGENPTEFRLNHPVG</sequence>
<dbReference type="EMBL" id="JAHZIK010000809">
    <property type="protein sequence ID" value="MBW7457301.1"/>
    <property type="molecule type" value="Genomic_DNA"/>
</dbReference>
<dbReference type="SMART" id="SM00342">
    <property type="entry name" value="HTH_ARAC"/>
    <property type="match status" value="1"/>
</dbReference>
<evidence type="ECO:0000256" key="1">
    <source>
        <dbReference type="ARBA" id="ARBA00004496"/>
    </source>
</evidence>
<dbReference type="InterPro" id="IPR051552">
    <property type="entry name" value="HptR"/>
</dbReference>
<organism evidence="12 13">
    <name type="scientific">Paenibacillus sepulcri</name>
    <dbReference type="NCBI Taxonomy" id="359917"/>
    <lineage>
        <taxon>Bacteria</taxon>
        <taxon>Bacillati</taxon>
        <taxon>Bacillota</taxon>
        <taxon>Bacilli</taxon>
        <taxon>Bacillales</taxon>
        <taxon>Paenibacillaceae</taxon>
        <taxon>Paenibacillus</taxon>
    </lineage>
</organism>
<gene>
    <name evidence="12" type="ORF">K0U00_24990</name>
</gene>
<dbReference type="Proteomes" id="UP001519887">
    <property type="component" value="Unassembled WGS sequence"/>
</dbReference>
<keyword evidence="7" id="KW-0804">Transcription</keyword>
<protein>
    <submittedName>
        <fullName evidence="12">Response regulator</fullName>
    </submittedName>
</protein>
<evidence type="ECO:0000256" key="4">
    <source>
        <dbReference type="ARBA" id="ARBA00023012"/>
    </source>
</evidence>
<dbReference type="RefSeq" id="WP_210037272.1">
    <property type="nucleotide sequence ID" value="NZ_JBHLVU010000004.1"/>
</dbReference>
<dbReference type="SUPFAM" id="SSF46689">
    <property type="entry name" value="Homeodomain-like"/>
    <property type="match status" value="2"/>
</dbReference>
<accession>A0ABS7C8S2</accession>
<dbReference type="SUPFAM" id="SSF52172">
    <property type="entry name" value="CheY-like"/>
    <property type="match status" value="1"/>
</dbReference>
<evidence type="ECO:0000256" key="7">
    <source>
        <dbReference type="ARBA" id="ARBA00023163"/>
    </source>
</evidence>
<feature type="modified residue" description="4-aspartylphosphate" evidence="8">
    <location>
        <position position="56"/>
    </location>
</feature>
<dbReference type="PRINTS" id="PR00032">
    <property type="entry name" value="HTHARAC"/>
</dbReference>
<feature type="domain" description="Response regulatory" evidence="11">
    <location>
        <begin position="4"/>
        <end position="121"/>
    </location>
</feature>
<evidence type="ECO:0000313" key="12">
    <source>
        <dbReference type="EMBL" id="MBW7457301.1"/>
    </source>
</evidence>
<dbReference type="InterPro" id="IPR018060">
    <property type="entry name" value="HTH_AraC"/>
</dbReference>
<dbReference type="SMART" id="SM00448">
    <property type="entry name" value="REC"/>
    <property type="match status" value="1"/>
</dbReference>
<dbReference type="Gene3D" id="3.40.50.2300">
    <property type="match status" value="1"/>
</dbReference>
<feature type="domain" description="HTH araC/xylS-type" evidence="10">
    <location>
        <begin position="157"/>
        <end position="255"/>
    </location>
</feature>
<evidence type="ECO:0000256" key="5">
    <source>
        <dbReference type="ARBA" id="ARBA00023015"/>
    </source>
</evidence>
<evidence type="ECO:0000256" key="3">
    <source>
        <dbReference type="ARBA" id="ARBA00022553"/>
    </source>
</evidence>
<dbReference type="PANTHER" id="PTHR42713:SF3">
    <property type="entry name" value="TRANSCRIPTIONAL REGULATORY PROTEIN HPTR"/>
    <property type="match status" value="1"/>
</dbReference>
<evidence type="ECO:0000256" key="2">
    <source>
        <dbReference type="ARBA" id="ARBA00022490"/>
    </source>
</evidence>
<evidence type="ECO:0000259" key="10">
    <source>
        <dbReference type="PROSITE" id="PS01124"/>
    </source>
</evidence>
<dbReference type="InterPro" id="IPR020449">
    <property type="entry name" value="Tscrpt_reg_AraC-type_HTH"/>
</dbReference>